<evidence type="ECO:0000313" key="2">
    <source>
        <dbReference type="EMBL" id="KAK2778948.1"/>
    </source>
</evidence>
<dbReference type="EMBL" id="VYYT01000007">
    <property type="protein sequence ID" value="KAK2778948.1"/>
    <property type="molecule type" value="Genomic_DNA"/>
</dbReference>
<name>A0AAD9YTD5_COLKA</name>
<keyword evidence="3" id="KW-1185">Reference proteome</keyword>
<evidence type="ECO:0000256" key="1">
    <source>
        <dbReference type="SAM" id="MobiDB-lite"/>
    </source>
</evidence>
<dbReference type="AlphaFoldDB" id="A0AAD9YTD5"/>
<dbReference type="Proteomes" id="UP001281614">
    <property type="component" value="Unassembled WGS sequence"/>
</dbReference>
<reference evidence="2" key="1">
    <citation type="submission" date="2023-02" db="EMBL/GenBank/DDBJ databases">
        <title>Colletotrichum kahawae CIFC_Que2 genome sequencing and assembly.</title>
        <authorList>
            <person name="Baroncelli R."/>
        </authorList>
    </citation>
    <scope>NUCLEOTIDE SEQUENCE</scope>
    <source>
        <strain evidence="2">CIFC_Que2</strain>
    </source>
</reference>
<organism evidence="2 3">
    <name type="scientific">Colletotrichum kahawae</name>
    <name type="common">Coffee berry disease fungus</name>
    <dbReference type="NCBI Taxonomy" id="34407"/>
    <lineage>
        <taxon>Eukaryota</taxon>
        <taxon>Fungi</taxon>
        <taxon>Dikarya</taxon>
        <taxon>Ascomycota</taxon>
        <taxon>Pezizomycotina</taxon>
        <taxon>Sordariomycetes</taxon>
        <taxon>Hypocreomycetidae</taxon>
        <taxon>Glomerellales</taxon>
        <taxon>Glomerellaceae</taxon>
        <taxon>Colletotrichum</taxon>
        <taxon>Colletotrichum gloeosporioides species complex</taxon>
    </lineage>
</organism>
<feature type="region of interest" description="Disordered" evidence="1">
    <location>
        <begin position="1"/>
        <end position="32"/>
    </location>
</feature>
<protein>
    <submittedName>
        <fullName evidence="2">Uncharacterized protein</fullName>
    </submittedName>
</protein>
<sequence>MPVVRAYAPPLGDASPTQLIESRRPKQGTSRC</sequence>
<comment type="caution">
    <text evidence="2">The sequence shown here is derived from an EMBL/GenBank/DDBJ whole genome shotgun (WGS) entry which is preliminary data.</text>
</comment>
<accession>A0AAD9YTD5</accession>
<proteinExistence type="predicted"/>
<gene>
    <name evidence="2" type="ORF">CKAH01_11539</name>
</gene>
<evidence type="ECO:0000313" key="3">
    <source>
        <dbReference type="Proteomes" id="UP001281614"/>
    </source>
</evidence>